<dbReference type="AlphaFoldDB" id="A0A328WT13"/>
<evidence type="ECO:0000313" key="3">
    <source>
        <dbReference type="Proteomes" id="UP000249518"/>
    </source>
</evidence>
<evidence type="ECO:0000256" key="1">
    <source>
        <dbReference type="SAM" id="SignalP"/>
    </source>
</evidence>
<organism evidence="2 3">
    <name type="scientific">Flavobacterium lacus</name>
    <dbReference type="NCBI Taxonomy" id="1353778"/>
    <lineage>
        <taxon>Bacteria</taxon>
        <taxon>Pseudomonadati</taxon>
        <taxon>Bacteroidota</taxon>
        <taxon>Flavobacteriia</taxon>
        <taxon>Flavobacteriales</taxon>
        <taxon>Flavobacteriaceae</taxon>
        <taxon>Flavobacterium</taxon>
    </lineage>
</organism>
<sequence>MIRLNISLLFLFVSSLLFSQKLAFDQGKINQKKYYEEISFELVNDKIILPVVINNKTFKFLLDTGAPNVISKTVLAEINVQNSRKINVSDANNQSDEMEMVTIESMKLGNLTFDNNAALVSDLDNHFILKCFKMDGFIGSNLLRNSVIKISLKDKKIIITDHIKNLQTKAKPSKLKLISEQKSPYVKIYFSNSNKDRVSEEVLIDTGMDGFYEMSNRAYSIFSNENILEEMARSTGSSSIGLFGAAPEKEQILLKAPFLKLNETTFENLITNTTDDNNSRIGLDVLKHGDIIIDFKKKKFYFEAVENVVWDKKPPVYSATIIDNKYAVGFVWDATFRDKLSYGDEIIRVDSFVLKEMEFCDIVKIKNFRKDNQSYELEVKSKDNVTTQIVKIEQ</sequence>
<dbReference type="RefSeq" id="WP_112085620.1">
    <property type="nucleotide sequence ID" value="NZ_QLSV01000005.1"/>
</dbReference>
<comment type="caution">
    <text evidence="2">The sequence shown here is derived from an EMBL/GenBank/DDBJ whole genome shotgun (WGS) entry which is preliminary data.</text>
</comment>
<protein>
    <submittedName>
        <fullName evidence="2">Aspartyl protease</fullName>
    </submittedName>
</protein>
<dbReference type="SUPFAM" id="SSF50630">
    <property type="entry name" value="Acid proteases"/>
    <property type="match status" value="1"/>
</dbReference>
<keyword evidence="1" id="KW-0732">Signal</keyword>
<dbReference type="Gene3D" id="2.40.70.10">
    <property type="entry name" value="Acid Proteases"/>
    <property type="match status" value="1"/>
</dbReference>
<feature type="signal peptide" evidence="1">
    <location>
        <begin position="1"/>
        <end position="23"/>
    </location>
</feature>
<dbReference type="OrthoDB" id="5580718at2"/>
<evidence type="ECO:0000313" key="2">
    <source>
        <dbReference type="EMBL" id="RAR48425.1"/>
    </source>
</evidence>
<dbReference type="GO" id="GO:0008233">
    <property type="term" value="F:peptidase activity"/>
    <property type="evidence" value="ECO:0007669"/>
    <property type="project" value="UniProtKB-KW"/>
</dbReference>
<dbReference type="EMBL" id="QLSV01000005">
    <property type="protein sequence ID" value="RAR48425.1"/>
    <property type="molecule type" value="Genomic_DNA"/>
</dbReference>
<gene>
    <name evidence="2" type="ORF">B0I10_10533</name>
</gene>
<dbReference type="Pfam" id="PF13650">
    <property type="entry name" value="Asp_protease_2"/>
    <property type="match status" value="1"/>
</dbReference>
<reference evidence="2 3" key="1">
    <citation type="submission" date="2018-06" db="EMBL/GenBank/DDBJ databases">
        <title>Genomic Encyclopedia of Type Strains, Phase III (KMG-III): the genomes of soil and plant-associated and newly described type strains.</title>
        <authorList>
            <person name="Whitman W."/>
        </authorList>
    </citation>
    <scope>NUCLEOTIDE SEQUENCE [LARGE SCALE GENOMIC DNA]</scope>
    <source>
        <strain evidence="2 3">CGMCC 1.12504</strain>
    </source>
</reference>
<accession>A0A328WT13</accession>
<keyword evidence="3" id="KW-1185">Reference proteome</keyword>
<keyword evidence="2" id="KW-0645">Protease</keyword>
<name>A0A328WT13_9FLAO</name>
<keyword evidence="2" id="KW-0378">Hydrolase</keyword>
<feature type="chain" id="PRO_5016334198" evidence="1">
    <location>
        <begin position="24"/>
        <end position="394"/>
    </location>
</feature>
<dbReference type="Proteomes" id="UP000249518">
    <property type="component" value="Unassembled WGS sequence"/>
</dbReference>
<proteinExistence type="predicted"/>
<dbReference type="CDD" id="cd05483">
    <property type="entry name" value="retropepsin_like_bacteria"/>
    <property type="match status" value="1"/>
</dbReference>
<dbReference type="InterPro" id="IPR034122">
    <property type="entry name" value="Retropepsin-like_bacterial"/>
</dbReference>
<dbReference type="GO" id="GO:0006508">
    <property type="term" value="P:proteolysis"/>
    <property type="evidence" value="ECO:0007669"/>
    <property type="project" value="UniProtKB-KW"/>
</dbReference>
<dbReference type="InterPro" id="IPR021109">
    <property type="entry name" value="Peptidase_aspartic_dom_sf"/>
</dbReference>